<evidence type="ECO:0000313" key="4">
    <source>
        <dbReference type="Proteomes" id="UP001333110"/>
    </source>
</evidence>
<dbReference type="AlphaFoldDB" id="A0AAN7NIN2"/>
<dbReference type="InterPro" id="IPR003124">
    <property type="entry name" value="WH2_dom"/>
</dbReference>
<dbReference type="GO" id="GO:0044294">
    <property type="term" value="C:dendritic growth cone"/>
    <property type="evidence" value="ECO:0007669"/>
    <property type="project" value="TreeGrafter"/>
</dbReference>
<feature type="compositionally biased region" description="Basic and acidic residues" evidence="1">
    <location>
        <begin position="65"/>
        <end position="79"/>
    </location>
</feature>
<evidence type="ECO:0000313" key="3">
    <source>
        <dbReference type="EMBL" id="KAK4826047.1"/>
    </source>
</evidence>
<comment type="caution">
    <text evidence="3">The sequence shown here is derived from an EMBL/GenBank/DDBJ whole genome shotgun (WGS) entry which is preliminary data.</text>
</comment>
<dbReference type="GO" id="GO:0001726">
    <property type="term" value="C:ruffle"/>
    <property type="evidence" value="ECO:0007669"/>
    <property type="project" value="TreeGrafter"/>
</dbReference>
<evidence type="ECO:0000259" key="2">
    <source>
        <dbReference type="PROSITE" id="PS51082"/>
    </source>
</evidence>
<name>A0AAN7NIN2_MYCAM</name>
<accession>A0AAN7NIN2</accession>
<dbReference type="GO" id="GO:0048471">
    <property type="term" value="C:perinuclear region of cytoplasm"/>
    <property type="evidence" value="ECO:0007669"/>
    <property type="project" value="TreeGrafter"/>
</dbReference>
<feature type="region of interest" description="Disordered" evidence="1">
    <location>
        <begin position="835"/>
        <end position="879"/>
    </location>
</feature>
<feature type="compositionally biased region" description="Acidic residues" evidence="1">
    <location>
        <begin position="710"/>
        <end position="720"/>
    </location>
</feature>
<dbReference type="GO" id="GO:0030041">
    <property type="term" value="P:actin filament polymerization"/>
    <property type="evidence" value="ECO:0007669"/>
    <property type="project" value="TreeGrafter"/>
</dbReference>
<feature type="domain" description="WH2" evidence="2">
    <location>
        <begin position="881"/>
        <end position="901"/>
    </location>
</feature>
<dbReference type="PANTHER" id="PTHR47008">
    <property type="entry name" value="PROTEIN CORDON-BLEU"/>
    <property type="match status" value="1"/>
</dbReference>
<feature type="domain" description="WH2" evidence="2">
    <location>
        <begin position="796"/>
        <end position="816"/>
    </location>
</feature>
<organism evidence="3 4">
    <name type="scientific">Mycteria americana</name>
    <name type="common">Wood stork</name>
    <dbReference type="NCBI Taxonomy" id="33587"/>
    <lineage>
        <taxon>Eukaryota</taxon>
        <taxon>Metazoa</taxon>
        <taxon>Chordata</taxon>
        <taxon>Craniata</taxon>
        <taxon>Vertebrata</taxon>
        <taxon>Euteleostomi</taxon>
        <taxon>Archelosauria</taxon>
        <taxon>Archosauria</taxon>
        <taxon>Dinosauria</taxon>
        <taxon>Saurischia</taxon>
        <taxon>Theropoda</taxon>
        <taxon>Coelurosauria</taxon>
        <taxon>Aves</taxon>
        <taxon>Neognathae</taxon>
        <taxon>Neoaves</taxon>
        <taxon>Aequornithes</taxon>
        <taxon>Ciconiiformes</taxon>
        <taxon>Ciconiidae</taxon>
        <taxon>Mycteria</taxon>
    </lineage>
</organism>
<keyword evidence="4" id="KW-1185">Reference proteome</keyword>
<dbReference type="GO" id="GO:0051639">
    <property type="term" value="P:actin filament network formation"/>
    <property type="evidence" value="ECO:0007669"/>
    <property type="project" value="TreeGrafter"/>
</dbReference>
<feature type="compositionally biased region" description="Basic and acidic residues" evidence="1">
    <location>
        <begin position="404"/>
        <end position="414"/>
    </location>
</feature>
<dbReference type="GO" id="GO:0005886">
    <property type="term" value="C:plasma membrane"/>
    <property type="evidence" value="ECO:0007669"/>
    <property type="project" value="TreeGrafter"/>
</dbReference>
<feature type="compositionally biased region" description="Pro residues" evidence="1">
    <location>
        <begin position="848"/>
        <end position="861"/>
    </location>
</feature>
<dbReference type="GO" id="GO:0005884">
    <property type="term" value="C:actin filament"/>
    <property type="evidence" value="ECO:0007669"/>
    <property type="project" value="TreeGrafter"/>
</dbReference>
<feature type="domain" description="WH2" evidence="2">
    <location>
        <begin position="756"/>
        <end position="776"/>
    </location>
</feature>
<proteinExistence type="predicted"/>
<feature type="region of interest" description="Disordered" evidence="1">
    <location>
        <begin position="441"/>
        <end position="464"/>
    </location>
</feature>
<feature type="compositionally biased region" description="Basic and acidic residues" evidence="1">
    <location>
        <begin position="233"/>
        <end position="254"/>
    </location>
</feature>
<feature type="region of interest" description="Disordered" evidence="1">
    <location>
        <begin position="656"/>
        <end position="720"/>
    </location>
</feature>
<dbReference type="GO" id="GO:0043025">
    <property type="term" value="C:neuronal cell body"/>
    <property type="evidence" value="ECO:0007669"/>
    <property type="project" value="TreeGrafter"/>
</dbReference>
<dbReference type="GO" id="GO:1990357">
    <property type="term" value="C:terminal web"/>
    <property type="evidence" value="ECO:0007669"/>
    <property type="project" value="TreeGrafter"/>
</dbReference>
<gene>
    <name evidence="3" type="ORF">QYF61_003946</name>
</gene>
<feature type="compositionally biased region" description="Basic and acidic residues" evidence="1">
    <location>
        <begin position="836"/>
        <end position="845"/>
    </location>
</feature>
<dbReference type="PROSITE" id="PS51082">
    <property type="entry name" value="WH2"/>
    <property type="match status" value="3"/>
</dbReference>
<dbReference type="CDD" id="cd21801">
    <property type="entry name" value="WH2_Wc_Cobl"/>
    <property type="match status" value="1"/>
</dbReference>
<dbReference type="GO" id="GO:0044295">
    <property type="term" value="C:axonal growth cone"/>
    <property type="evidence" value="ECO:0007669"/>
    <property type="project" value="TreeGrafter"/>
</dbReference>
<dbReference type="InterPro" id="IPR039895">
    <property type="entry name" value="COBL-like"/>
</dbReference>
<feature type="region of interest" description="Disordered" evidence="1">
    <location>
        <begin position="59"/>
        <end position="79"/>
    </location>
</feature>
<dbReference type="PANTHER" id="PTHR47008:SF1">
    <property type="entry name" value="PROTEIN CORDON-BLEU"/>
    <property type="match status" value="1"/>
</dbReference>
<dbReference type="SMART" id="SM00246">
    <property type="entry name" value="WH2"/>
    <property type="match status" value="3"/>
</dbReference>
<feature type="region of interest" description="Disordered" evidence="1">
    <location>
        <begin position="233"/>
        <end position="265"/>
    </location>
</feature>
<dbReference type="CDD" id="cd21799">
    <property type="entry name" value="WH2_Wa_Cobl"/>
    <property type="match status" value="1"/>
</dbReference>
<protein>
    <recommendedName>
        <fullName evidence="2">WH2 domain-containing protein</fullName>
    </recommendedName>
</protein>
<sequence>MEDSGVVSSPSDIVSLDSQSDSMKLRDIKLVNGYMDSAEADAMCGTETCSVKNACCDRVGSDSAPQRRDEEMASAKHENEDIFIAEQLQQTLAGLDEDLEAVDGISNSDSEYLNEVLSPHTRKVEAAQDVTVSVPVTVIDDAPEASTSSSAGSQEAETRISQNISADSVNTGNFTNKNNNAGSFDKGHTDSGALCISKDLIHQQPSENEFSHLPVEQRRDMFESLTSSFEKRSEKNLRLDPLPKHGVKSEECKSKLTPSHSKATAEISTAKEKINALNECSNRERSLKKSKSELEIKWPPAKKPEVEEVPSTPTWCHRAQNSGTNYEPKMGLTTFKVVPPKPEVKHFNRGVSLSAGAIKIDELGNLIGPNTGVSKHIPGTSTDESEEIHLGKVKAFWRSSSVEKQSDDSAEHLPKKSAVTTNSKPVTIKHEHKPVCLAAPKPVAPQTVSTQVAERQSENERTKAPLPVTQSQVTPLVAPAINKDKLELPFLKPHRRTSSQYVASAIARHISVTTFKSDSMEYHEKDENKQGAGEVKTEAGVSPKRCIIVAKYSPVETEPTETRETLSSIFTCSQKASHRFTPGDNSGVENKVVNIRAPNQATPVSFYKKNASVLLTKSSSKDNNSAEDDHGLNSKESIAEKKTRLFFDQKCETLTHTNSASSLKSPDLQGVPSSVSSSSRVTKWPPANGVQVSSLKASPDLNGAAANAESEQEEKPDDSDINAISELDVNVQTNIFGPKKKFKPVVQKPIPKDTSLHSALMEAIQTGGGKEKLRKVSDSALNGNHRKPSYAEPENERSALLAAIRGHSGTSKLKKISSLASEELQSFRNAELSLQKAEDPQEEHLCIPPAPTQPPPPPPPTQLSAAAPKSSAMATGNPGEARQALMEAIRSGAGAAKLKKVKVLLYFIVAETT</sequence>
<dbReference type="EMBL" id="JAUNZN010000002">
    <property type="protein sequence ID" value="KAK4826047.1"/>
    <property type="molecule type" value="Genomic_DNA"/>
</dbReference>
<feature type="region of interest" description="Disordered" evidence="1">
    <location>
        <begin position="404"/>
        <end position="427"/>
    </location>
</feature>
<reference evidence="3 4" key="1">
    <citation type="journal article" date="2023" name="J. Hered.">
        <title>Chromosome-level genome of the wood stork (Mycteria americana) provides insight into avian chromosome evolution.</title>
        <authorList>
            <person name="Flamio R. Jr."/>
            <person name="Ramstad K.M."/>
        </authorList>
    </citation>
    <scope>NUCLEOTIDE SEQUENCE [LARGE SCALE GENOMIC DNA]</scope>
    <source>
        <strain evidence="3">JAX WOST 10</strain>
    </source>
</reference>
<dbReference type="Pfam" id="PF02205">
    <property type="entry name" value="WH2"/>
    <property type="match status" value="3"/>
</dbReference>
<dbReference type="Proteomes" id="UP001333110">
    <property type="component" value="Unassembled WGS sequence"/>
</dbReference>
<dbReference type="CDD" id="cd21800">
    <property type="entry name" value="WH2_Wb_Cobl"/>
    <property type="match status" value="1"/>
</dbReference>
<evidence type="ECO:0000256" key="1">
    <source>
        <dbReference type="SAM" id="MobiDB-lite"/>
    </source>
</evidence>
<dbReference type="GO" id="GO:0003785">
    <property type="term" value="F:actin monomer binding"/>
    <property type="evidence" value="ECO:0007669"/>
    <property type="project" value="InterPro"/>
</dbReference>